<dbReference type="HOGENOM" id="CLU_2264829_0_0_1"/>
<organism evidence="1 2">
    <name type="scientific">Pisolithus tinctorius Marx 270</name>
    <dbReference type="NCBI Taxonomy" id="870435"/>
    <lineage>
        <taxon>Eukaryota</taxon>
        <taxon>Fungi</taxon>
        <taxon>Dikarya</taxon>
        <taxon>Basidiomycota</taxon>
        <taxon>Agaricomycotina</taxon>
        <taxon>Agaricomycetes</taxon>
        <taxon>Agaricomycetidae</taxon>
        <taxon>Boletales</taxon>
        <taxon>Sclerodermatineae</taxon>
        <taxon>Pisolithaceae</taxon>
        <taxon>Pisolithus</taxon>
    </lineage>
</organism>
<dbReference type="AlphaFoldDB" id="A0A0C3IR47"/>
<reference evidence="2" key="2">
    <citation type="submission" date="2015-01" db="EMBL/GenBank/DDBJ databases">
        <title>Evolutionary Origins and Diversification of the Mycorrhizal Mutualists.</title>
        <authorList>
            <consortium name="DOE Joint Genome Institute"/>
            <consortium name="Mycorrhizal Genomics Consortium"/>
            <person name="Kohler A."/>
            <person name="Kuo A."/>
            <person name="Nagy L.G."/>
            <person name="Floudas D."/>
            <person name="Copeland A."/>
            <person name="Barry K.W."/>
            <person name="Cichocki N."/>
            <person name="Veneault-Fourrey C."/>
            <person name="LaButti K."/>
            <person name="Lindquist E.A."/>
            <person name="Lipzen A."/>
            <person name="Lundell T."/>
            <person name="Morin E."/>
            <person name="Murat C."/>
            <person name="Riley R."/>
            <person name="Ohm R."/>
            <person name="Sun H."/>
            <person name="Tunlid A."/>
            <person name="Henrissat B."/>
            <person name="Grigoriev I.V."/>
            <person name="Hibbett D.S."/>
            <person name="Martin F."/>
        </authorList>
    </citation>
    <scope>NUCLEOTIDE SEQUENCE [LARGE SCALE GENOMIC DNA]</scope>
    <source>
        <strain evidence="2">Marx 270</strain>
    </source>
</reference>
<dbReference type="EMBL" id="KN832005">
    <property type="protein sequence ID" value="KIN99382.1"/>
    <property type="molecule type" value="Genomic_DNA"/>
</dbReference>
<accession>A0A0C3IR47</accession>
<reference evidence="1 2" key="1">
    <citation type="submission" date="2014-04" db="EMBL/GenBank/DDBJ databases">
        <authorList>
            <consortium name="DOE Joint Genome Institute"/>
            <person name="Kuo A."/>
            <person name="Kohler A."/>
            <person name="Costa M.D."/>
            <person name="Nagy L.G."/>
            <person name="Floudas D."/>
            <person name="Copeland A."/>
            <person name="Barry K.W."/>
            <person name="Cichocki N."/>
            <person name="Veneault-Fourrey C."/>
            <person name="LaButti K."/>
            <person name="Lindquist E.A."/>
            <person name="Lipzen A."/>
            <person name="Lundell T."/>
            <person name="Morin E."/>
            <person name="Murat C."/>
            <person name="Sun H."/>
            <person name="Tunlid A."/>
            <person name="Henrissat B."/>
            <person name="Grigoriev I.V."/>
            <person name="Hibbett D.S."/>
            <person name="Martin F."/>
            <person name="Nordberg H.P."/>
            <person name="Cantor M.N."/>
            <person name="Hua S.X."/>
        </authorList>
    </citation>
    <scope>NUCLEOTIDE SEQUENCE [LARGE SCALE GENOMIC DNA]</scope>
    <source>
        <strain evidence="1 2">Marx 270</strain>
    </source>
</reference>
<name>A0A0C3IR47_PISTI</name>
<dbReference type="Proteomes" id="UP000054217">
    <property type="component" value="Unassembled WGS sequence"/>
</dbReference>
<keyword evidence="2" id="KW-1185">Reference proteome</keyword>
<sequence length="103" mass="11190">MPGHPFQTHTVLSSPTGEYLRLEAGCPTTRGVSLGYPYPIVTLESSNWARKLGSYTGQSIGMGPQVALPARVEQRPQFPLEGIGKRQARVSLKDYLIADAFAT</sequence>
<protein>
    <submittedName>
        <fullName evidence="1">Uncharacterized protein</fullName>
    </submittedName>
</protein>
<gene>
    <name evidence="1" type="ORF">M404DRAFT_1004678</name>
</gene>
<proteinExistence type="predicted"/>
<evidence type="ECO:0000313" key="2">
    <source>
        <dbReference type="Proteomes" id="UP000054217"/>
    </source>
</evidence>
<dbReference type="InParanoid" id="A0A0C3IR47"/>
<evidence type="ECO:0000313" key="1">
    <source>
        <dbReference type="EMBL" id="KIN99382.1"/>
    </source>
</evidence>